<gene>
    <name evidence="2" type="ORF">LCGC14_2278350</name>
</gene>
<dbReference type="InterPro" id="IPR018490">
    <property type="entry name" value="cNMP-bd_dom_sf"/>
</dbReference>
<name>A0A0F9CV54_9ZZZZ</name>
<dbReference type="AlphaFoldDB" id="A0A0F9CV54"/>
<dbReference type="SUPFAM" id="SSF51206">
    <property type="entry name" value="cAMP-binding domain-like"/>
    <property type="match status" value="1"/>
</dbReference>
<reference evidence="2" key="1">
    <citation type="journal article" date="2015" name="Nature">
        <title>Complex archaea that bridge the gap between prokaryotes and eukaryotes.</title>
        <authorList>
            <person name="Spang A."/>
            <person name="Saw J.H."/>
            <person name="Jorgensen S.L."/>
            <person name="Zaremba-Niedzwiedzka K."/>
            <person name="Martijn J."/>
            <person name="Lind A.E."/>
            <person name="van Eijk R."/>
            <person name="Schleper C."/>
            <person name="Guy L."/>
            <person name="Ettema T.J."/>
        </authorList>
    </citation>
    <scope>NUCLEOTIDE SEQUENCE</scope>
</reference>
<comment type="caution">
    <text evidence="2">The sequence shown here is derived from an EMBL/GenBank/DDBJ whole genome shotgun (WGS) entry which is preliminary data.</text>
</comment>
<dbReference type="Pfam" id="PF00027">
    <property type="entry name" value="cNMP_binding"/>
    <property type="match status" value="1"/>
</dbReference>
<dbReference type="PROSITE" id="PS50042">
    <property type="entry name" value="CNMP_BINDING_3"/>
    <property type="match status" value="1"/>
</dbReference>
<dbReference type="InterPro" id="IPR000595">
    <property type="entry name" value="cNMP-bd_dom"/>
</dbReference>
<feature type="non-terminal residue" evidence="2">
    <location>
        <position position="269"/>
    </location>
</feature>
<evidence type="ECO:0000313" key="2">
    <source>
        <dbReference type="EMBL" id="KKL53149.1"/>
    </source>
</evidence>
<dbReference type="CDD" id="cd00038">
    <property type="entry name" value="CAP_ED"/>
    <property type="match status" value="1"/>
</dbReference>
<dbReference type="Gene3D" id="2.60.120.10">
    <property type="entry name" value="Jelly Rolls"/>
    <property type="match status" value="1"/>
</dbReference>
<accession>A0A0F9CV54</accession>
<protein>
    <recommendedName>
        <fullName evidence="1">Cyclic nucleotide-binding domain-containing protein</fullName>
    </recommendedName>
</protein>
<dbReference type="EMBL" id="LAZR01031642">
    <property type="protein sequence ID" value="KKL53149.1"/>
    <property type="molecule type" value="Genomic_DNA"/>
</dbReference>
<sequence length="269" mass="30671">MHDGIDKQNNIISHIIDGSITIDSVAEFENLLKAVPNDPGLHRVFADLLKKEKSSEAAADEYGNAAKLFIKAGSMLQAIVSKSLEWQIFKPSDQEEQTFYSSLCKIGSKDTAIQDFFIKMTRPEMMIFMNSLALQLFPAEKTIKRFGDEENHLYLIVSGALEENIYHRLKKTEKAQKKSTRNLLENDFFGEIYPFEEAKLSQSDIETITRVELAKVSKSSLIAICRKYPNIKLLVEGLYEPRFVYDEEAPSRIVRKTARSQLPTQLNLK</sequence>
<organism evidence="2">
    <name type="scientific">marine sediment metagenome</name>
    <dbReference type="NCBI Taxonomy" id="412755"/>
    <lineage>
        <taxon>unclassified sequences</taxon>
        <taxon>metagenomes</taxon>
        <taxon>ecological metagenomes</taxon>
    </lineage>
</organism>
<proteinExistence type="predicted"/>
<feature type="domain" description="Cyclic nucleotide-binding" evidence="1">
    <location>
        <begin position="116"/>
        <end position="224"/>
    </location>
</feature>
<dbReference type="InterPro" id="IPR014710">
    <property type="entry name" value="RmlC-like_jellyroll"/>
</dbReference>
<evidence type="ECO:0000259" key="1">
    <source>
        <dbReference type="PROSITE" id="PS50042"/>
    </source>
</evidence>